<dbReference type="Pfam" id="PF01670">
    <property type="entry name" value="Glyco_hydro_12"/>
    <property type="match status" value="1"/>
</dbReference>
<keyword evidence="2" id="KW-0326">Glycosidase</keyword>
<comment type="caution">
    <text evidence="4">The sequence shown here is derived from an EMBL/GenBank/DDBJ whole genome shotgun (WGS) entry which is preliminary data.</text>
</comment>
<evidence type="ECO:0000256" key="1">
    <source>
        <dbReference type="ARBA" id="ARBA00005519"/>
    </source>
</evidence>
<dbReference type="AlphaFoldDB" id="A0A8H4XNI1"/>
<dbReference type="Proteomes" id="UP000635477">
    <property type="component" value="Unassembled WGS sequence"/>
</dbReference>
<evidence type="ECO:0000313" key="4">
    <source>
        <dbReference type="EMBL" id="KAF4981737.1"/>
    </source>
</evidence>
<dbReference type="OrthoDB" id="95118at2759"/>
<comment type="similarity">
    <text evidence="1 2">Belongs to the glycosyl hydrolase 12 (cellulase H) family.</text>
</comment>
<organism evidence="4 5">
    <name type="scientific">Fusarium zealandicum</name>
    <dbReference type="NCBI Taxonomy" id="1053134"/>
    <lineage>
        <taxon>Eukaryota</taxon>
        <taxon>Fungi</taxon>
        <taxon>Dikarya</taxon>
        <taxon>Ascomycota</taxon>
        <taxon>Pezizomycotina</taxon>
        <taxon>Sordariomycetes</taxon>
        <taxon>Hypocreomycetidae</taxon>
        <taxon>Hypocreales</taxon>
        <taxon>Nectriaceae</taxon>
        <taxon>Fusarium</taxon>
        <taxon>Fusarium staphyleae species complex</taxon>
    </lineage>
</organism>
<evidence type="ECO:0000256" key="3">
    <source>
        <dbReference type="SAM" id="SignalP"/>
    </source>
</evidence>
<keyword evidence="5" id="KW-1185">Reference proteome</keyword>
<feature type="signal peptide" evidence="3">
    <location>
        <begin position="1"/>
        <end position="18"/>
    </location>
</feature>
<keyword evidence="2" id="KW-0378">Hydrolase</keyword>
<keyword evidence="2" id="KW-0119">Carbohydrate metabolism</keyword>
<dbReference type="InterPro" id="IPR002594">
    <property type="entry name" value="GH12"/>
</dbReference>
<reference evidence="4" key="1">
    <citation type="journal article" date="2020" name="BMC Genomics">
        <title>Correction to: Identification and distribution of gene clusters required for synthesis of sphingolipid metabolism inhibitors in diverse species of the filamentous fungus Fusarium.</title>
        <authorList>
            <person name="Kim H.S."/>
            <person name="Lohmar J.M."/>
            <person name="Busman M."/>
            <person name="Brown D.W."/>
            <person name="Naumann T.A."/>
            <person name="Divon H.H."/>
            <person name="Lysoe E."/>
            <person name="Uhlig S."/>
            <person name="Proctor R.H."/>
        </authorList>
    </citation>
    <scope>NUCLEOTIDE SEQUENCE</scope>
    <source>
        <strain evidence="4">NRRL 22465</strain>
    </source>
</reference>
<dbReference type="GO" id="GO:0008810">
    <property type="term" value="F:cellulase activity"/>
    <property type="evidence" value="ECO:0007669"/>
    <property type="project" value="InterPro"/>
</dbReference>
<dbReference type="InterPro" id="IPR013320">
    <property type="entry name" value="ConA-like_dom_sf"/>
</dbReference>
<dbReference type="InterPro" id="IPR013319">
    <property type="entry name" value="GH11/12"/>
</dbReference>
<evidence type="ECO:0000313" key="5">
    <source>
        <dbReference type="Proteomes" id="UP000635477"/>
    </source>
</evidence>
<feature type="chain" id="PRO_5034508685" description="Endoglucanase" evidence="3">
    <location>
        <begin position="19"/>
        <end position="251"/>
    </location>
</feature>
<reference evidence="4" key="2">
    <citation type="submission" date="2020-05" db="EMBL/GenBank/DDBJ databases">
        <authorList>
            <person name="Kim H.-S."/>
            <person name="Proctor R.H."/>
            <person name="Brown D.W."/>
        </authorList>
    </citation>
    <scope>NUCLEOTIDE SEQUENCE</scope>
    <source>
        <strain evidence="4">NRRL 22465</strain>
    </source>
</reference>
<sequence>MQLTSLFVSALLAVSAAASPTPAALDKRAQTMCGSWGTVQASGYTVYHNNWGSGSASSGHQCTTFDQVKKGNSFVWSTEWSWAGGPGQVKSYANVALEKVNKKLSQIKSIPSKWTWRYTGSKMIANVSYDLWLAPSASAKNQYEIMVWVGAYGGAGPISATGSPIDTPTLVGSKWKLFKGKNSDVTVFSFVAEKNIGNFDADLNEFYKYLTSKQGISKEMVVTSLQAGTEPFEGSNAVLRTFDYTIKVNSN</sequence>
<dbReference type="PANTHER" id="PTHR34002:SF9">
    <property type="entry name" value="XYLOGLUCAN-SPECIFIC ENDO-BETA-1,4-GLUCANASE A"/>
    <property type="match status" value="1"/>
</dbReference>
<proteinExistence type="inferred from homology"/>
<accession>A0A8H4XNI1</accession>
<evidence type="ECO:0008006" key="6">
    <source>
        <dbReference type="Google" id="ProtNLM"/>
    </source>
</evidence>
<dbReference type="EMBL" id="JABEYC010000153">
    <property type="protein sequence ID" value="KAF4981737.1"/>
    <property type="molecule type" value="Genomic_DNA"/>
</dbReference>
<dbReference type="SUPFAM" id="SSF49899">
    <property type="entry name" value="Concanavalin A-like lectins/glucanases"/>
    <property type="match status" value="1"/>
</dbReference>
<gene>
    <name evidence="4" type="ORF">FZEAL_2539</name>
</gene>
<keyword evidence="2" id="KW-0624">Polysaccharide degradation</keyword>
<dbReference type="GO" id="GO:0000272">
    <property type="term" value="P:polysaccharide catabolic process"/>
    <property type="evidence" value="ECO:0007669"/>
    <property type="project" value="UniProtKB-KW"/>
</dbReference>
<keyword evidence="3" id="KW-0732">Signal</keyword>
<dbReference type="Gene3D" id="2.60.120.180">
    <property type="match status" value="1"/>
</dbReference>
<dbReference type="PANTHER" id="PTHR34002">
    <property type="entry name" value="BLR1656 PROTEIN"/>
    <property type="match status" value="1"/>
</dbReference>
<evidence type="ECO:0000256" key="2">
    <source>
        <dbReference type="RuleBase" id="RU361163"/>
    </source>
</evidence>
<name>A0A8H4XNI1_9HYPO</name>
<protein>
    <recommendedName>
        <fullName evidence="6">Endoglucanase</fullName>
    </recommendedName>
</protein>